<dbReference type="InterPro" id="IPR019419">
    <property type="entry name" value="AIM19"/>
</dbReference>
<feature type="region of interest" description="Disordered" evidence="1">
    <location>
        <begin position="1"/>
        <end position="26"/>
    </location>
</feature>
<dbReference type="EMBL" id="ML178900">
    <property type="protein sequence ID" value="TFK95238.1"/>
    <property type="molecule type" value="Genomic_DNA"/>
</dbReference>
<dbReference type="AlphaFoldDB" id="A0A5C3Q4W6"/>
<keyword evidence="2" id="KW-1133">Transmembrane helix</keyword>
<feature type="transmembrane region" description="Helical" evidence="2">
    <location>
        <begin position="123"/>
        <end position="141"/>
    </location>
</feature>
<accession>A0A5C3Q4W6</accession>
<name>A0A5C3Q4W6_9AGAR</name>
<dbReference type="GO" id="GO:0005739">
    <property type="term" value="C:mitochondrion"/>
    <property type="evidence" value="ECO:0007669"/>
    <property type="project" value="TreeGrafter"/>
</dbReference>
<evidence type="ECO:0000313" key="4">
    <source>
        <dbReference type="Proteomes" id="UP000305067"/>
    </source>
</evidence>
<sequence length="148" mass="15594">MTEQITSPTPSPSSEASHITTEPQTEDMSIWRKLGRSNGLALAQTILYASAAAAPPSLLKTLSASPHLPAVGYRMFFTGVFGLSAYAMGPAGDVRNGTGIATAWSIGYIMLHLKKTLKRPAHPVALAMLGGSTLCAAAYGTEYFGYQD</sequence>
<dbReference type="STRING" id="1884261.A0A5C3Q4W6"/>
<dbReference type="Proteomes" id="UP000305067">
    <property type="component" value="Unassembled WGS sequence"/>
</dbReference>
<evidence type="ECO:0000256" key="1">
    <source>
        <dbReference type="SAM" id="MobiDB-lite"/>
    </source>
</evidence>
<keyword evidence="2" id="KW-0812">Transmembrane</keyword>
<reference evidence="3 4" key="1">
    <citation type="journal article" date="2019" name="Nat. Ecol. Evol.">
        <title>Megaphylogeny resolves global patterns of mushroom evolution.</title>
        <authorList>
            <person name="Varga T."/>
            <person name="Krizsan K."/>
            <person name="Foldi C."/>
            <person name="Dima B."/>
            <person name="Sanchez-Garcia M."/>
            <person name="Sanchez-Ramirez S."/>
            <person name="Szollosi G.J."/>
            <person name="Szarkandi J.G."/>
            <person name="Papp V."/>
            <person name="Albert L."/>
            <person name="Andreopoulos W."/>
            <person name="Angelini C."/>
            <person name="Antonin V."/>
            <person name="Barry K.W."/>
            <person name="Bougher N.L."/>
            <person name="Buchanan P."/>
            <person name="Buyck B."/>
            <person name="Bense V."/>
            <person name="Catcheside P."/>
            <person name="Chovatia M."/>
            <person name="Cooper J."/>
            <person name="Damon W."/>
            <person name="Desjardin D."/>
            <person name="Finy P."/>
            <person name="Geml J."/>
            <person name="Haridas S."/>
            <person name="Hughes K."/>
            <person name="Justo A."/>
            <person name="Karasinski D."/>
            <person name="Kautmanova I."/>
            <person name="Kiss B."/>
            <person name="Kocsube S."/>
            <person name="Kotiranta H."/>
            <person name="LaButti K.M."/>
            <person name="Lechner B.E."/>
            <person name="Liimatainen K."/>
            <person name="Lipzen A."/>
            <person name="Lukacs Z."/>
            <person name="Mihaltcheva S."/>
            <person name="Morgado L.N."/>
            <person name="Niskanen T."/>
            <person name="Noordeloos M.E."/>
            <person name="Ohm R.A."/>
            <person name="Ortiz-Santana B."/>
            <person name="Ovrebo C."/>
            <person name="Racz N."/>
            <person name="Riley R."/>
            <person name="Savchenko A."/>
            <person name="Shiryaev A."/>
            <person name="Soop K."/>
            <person name="Spirin V."/>
            <person name="Szebenyi C."/>
            <person name="Tomsovsky M."/>
            <person name="Tulloss R.E."/>
            <person name="Uehling J."/>
            <person name="Grigoriev I.V."/>
            <person name="Vagvolgyi C."/>
            <person name="Papp T."/>
            <person name="Martin F.M."/>
            <person name="Miettinen O."/>
            <person name="Hibbett D.S."/>
            <person name="Nagy L.G."/>
        </authorList>
    </citation>
    <scope>NUCLEOTIDE SEQUENCE [LARGE SCALE GENOMIC DNA]</scope>
    <source>
        <strain evidence="3 4">CBS 309.79</strain>
    </source>
</reference>
<protein>
    <submittedName>
        <fullName evidence="3">Uncharacterized protein</fullName>
    </submittedName>
</protein>
<dbReference type="PANTHER" id="PTHR28177:SF1">
    <property type="entry name" value="ALTERED INHERITANCE OF MITOCHONDRIA PROTEIN 19, MITOCHONDRIAL"/>
    <property type="match status" value="1"/>
</dbReference>
<feature type="compositionally biased region" description="Polar residues" evidence="1">
    <location>
        <begin position="15"/>
        <end position="26"/>
    </location>
</feature>
<proteinExistence type="predicted"/>
<evidence type="ECO:0000313" key="3">
    <source>
        <dbReference type="EMBL" id="TFK95238.1"/>
    </source>
</evidence>
<evidence type="ECO:0000256" key="2">
    <source>
        <dbReference type="SAM" id="Phobius"/>
    </source>
</evidence>
<dbReference type="PANTHER" id="PTHR28177">
    <property type="entry name" value="ALTERED INHERITANCE OF MITOCHONDRIA PROTEIN 19, MITOCHONDRIAL"/>
    <property type="match status" value="1"/>
</dbReference>
<feature type="transmembrane region" description="Helical" evidence="2">
    <location>
        <begin position="71"/>
        <end position="88"/>
    </location>
</feature>
<keyword evidence="4" id="KW-1185">Reference proteome</keyword>
<dbReference type="Pfam" id="PF10315">
    <property type="entry name" value="Aim19"/>
    <property type="match status" value="1"/>
</dbReference>
<organism evidence="3 4">
    <name type="scientific">Pterulicium gracile</name>
    <dbReference type="NCBI Taxonomy" id="1884261"/>
    <lineage>
        <taxon>Eukaryota</taxon>
        <taxon>Fungi</taxon>
        <taxon>Dikarya</taxon>
        <taxon>Basidiomycota</taxon>
        <taxon>Agaricomycotina</taxon>
        <taxon>Agaricomycetes</taxon>
        <taxon>Agaricomycetidae</taxon>
        <taxon>Agaricales</taxon>
        <taxon>Pleurotineae</taxon>
        <taxon>Pterulaceae</taxon>
        <taxon>Pterulicium</taxon>
    </lineage>
</organism>
<dbReference type="OrthoDB" id="5554402at2759"/>
<feature type="compositionally biased region" description="Low complexity" evidence="1">
    <location>
        <begin position="1"/>
        <end position="14"/>
    </location>
</feature>
<keyword evidence="2" id="KW-0472">Membrane</keyword>
<gene>
    <name evidence="3" type="ORF">BDV98DRAFT_556585</name>
</gene>